<evidence type="ECO:0000256" key="3">
    <source>
        <dbReference type="ARBA" id="ARBA00016113"/>
    </source>
</evidence>
<dbReference type="InterPro" id="IPR005537">
    <property type="entry name" value="RAMP_III_fam"/>
</dbReference>
<evidence type="ECO:0000256" key="1">
    <source>
        <dbReference type="ARBA" id="ARBA00003088"/>
    </source>
</evidence>
<keyword evidence="4" id="KW-0694">RNA-binding</keyword>
<dbReference type="PANTHER" id="PTHR38007">
    <property type="entry name" value="CRISPR SYSTEM CMS PROTEIN CSM5"/>
    <property type="match status" value="1"/>
</dbReference>
<evidence type="ECO:0000256" key="4">
    <source>
        <dbReference type="ARBA" id="ARBA00022884"/>
    </source>
</evidence>
<dbReference type="EMBL" id="AP011782">
    <property type="protein sequence ID" value="BAL57704.1"/>
    <property type="molecule type" value="Genomic_DNA"/>
</dbReference>
<dbReference type="PANTHER" id="PTHR38007:SF1">
    <property type="entry name" value="CRISPR SYSTEM CMS PROTEIN CSM5"/>
    <property type="match status" value="1"/>
</dbReference>
<dbReference type="AlphaFoldDB" id="H5SNG8"/>
<protein>
    <recommendedName>
        <fullName evidence="3">CRISPR system Cms protein Csm5</fullName>
    </recommendedName>
    <alternativeName>
        <fullName evidence="6">CRISPR type III A-associated protein Csm5</fullName>
    </alternativeName>
</protein>
<organism evidence="8">
    <name type="scientific">uncultured Acetothermia bacterium</name>
    <dbReference type="NCBI Taxonomy" id="236499"/>
    <lineage>
        <taxon>Bacteria</taxon>
        <taxon>Candidatus Bipolaricaulota</taxon>
        <taxon>environmental samples</taxon>
    </lineage>
</organism>
<evidence type="ECO:0000256" key="5">
    <source>
        <dbReference type="ARBA" id="ARBA00023118"/>
    </source>
</evidence>
<dbReference type="InterPro" id="IPR010173">
    <property type="entry name" value="CRISPR-assoc_Csm5"/>
</dbReference>
<gene>
    <name evidence="8" type="ORF">HGMM_F52A12C24</name>
</gene>
<evidence type="ECO:0000259" key="7">
    <source>
        <dbReference type="Pfam" id="PF03787"/>
    </source>
</evidence>
<accession>H5SNG8</accession>
<comment type="function">
    <text evidence="1">This subunit might be involved in maturation of a crRNA intermediate to its mature form.</text>
</comment>
<dbReference type="GO" id="GO:0003723">
    <property type="term" value="F:RNA binding"/>
    <property type="evidence" value="ECO:0007669"/>
    <property type="project" value="UniProtKB-KW"/>
</dbReference>
<reference evidence="8" key="2">
    <citation type="journal article" date="2012" name="PLoS ONE">
        <title>A Deeply Branching Thermophilic Bacterium with an Ancient Acetyl-CoA Pathway Dominates a Subsurface Ecosystem.</title>
        <authorList>
            <person name="Takami H."/>
            <person name="Noguchi H."/>
            <person name="Takaki Y."/>
            <person name="Uchiyama I."/>
            <person name="Toyoda A."/>
            <person name="Nishi S."/>
            <person name="Chee G.-J."/>
            <person name="Arai W."/>
            <person name="Nunoura T."/>
            <person name="Itoh T."/>
            <person name="Hattori M."/>
            <person name="Takai K."/>
        </authorList>
    </citation>
    <scope>NUCLEOTIDE SEQUENCE</scope>
</reference>
<keyword evidence="5" id="KW-0051">Antiviral defense</keyword>
<reference evidence="8" key="1">
    <citation type="journal article" date="2005" name="Environ. Microbiol.">
        <title>Genetic and functional properties of uncultivated thermophilic crenarchaeotes from a subsurface gold mine as revealed by analysis of genome fragments.</title>
        <authorList>
            <person name="Nunoura T."/>
            <person name="Hirayama H."/>
            <person name="Takami H."/>
            <person name="Oida H."/>
            <person name="Nishi S."/>
            <person name="Shimamura S."/>
            <person name="Suzuki Y."/>
            <person name="Inagaki F."/>
            <person name="Takai K."/>
            <person name="Nealson K.H."/>
            <person name="Horikoshi K."/>
        </authorList>
    </citation>
    <scope>NUCLEOTIDE SEQUENCE</scope>
</reference>
<proteinExistence type="inferred from homology"/>
<feature type="domain" description="CRISPR type III-associated protein" evidence="7">
    <location>
        <begin position="7"/>
        <end position="236"/>
    </location>
</feature>
<dbReference type="NCBIfam" id="TIGR01899">
    <property type="entry name" value="cas_TM1807_csm5"/>
    <property type="match status" value="1"/>
</dbReference>
<dbReference type="Pfam" id="PF03787">
    <property type="entry name" value="RAMPs"/>
    <property type="match status" value="1"/>
</dbReference>
<dbReference type="GO" id="GO:0051607">
    <property type="term" value="P:defense response to virus"/>
    <property type="evidence" value="ECO:0007669"/>
    <property type="project" value="UniProtKB-KW"/>
</dbReference>
<name>H5SNG8_9BACT</name>
<evidence type="ECO:0000256" key="6">
    <source>
        <dbReference type="ARBA" id="ARBA00031720"/>
    </source>
</evidence>
<evidence type="ECO:0000313" key="8">
    <source>
        <dbReference type="EMBL" id="BAL57704.1"/>
    </source>
</evidence>
<sequence length="375" mass="43226">MKSAVWTLEVLTPVHIGSGAQWNSFDYVYDERTKLLRVIDLDKLLAQPRVNPDDLAHHYERRGFQIGQYLRDRGIAPESVERYHLPCPRDPGNRPVRAFVKTAWGKPYLPASSLKGLLRTAVLWHILRENSSAFEAALQYLERALRRDRSLPRSAQERQGTGLNVERLAEALGPDPNRDLMRAIRIEDSAELPLETLEVVEVGTYLVSTTGRLERDERLTNWAESIRPQTQISITVRWDEFLFSEMARELGFQPKRSLVSDSLTETVNGFMGTLVESEVAFYRQHGLREVADRLQDFQSGEGMLLCLGWGGGWSAKTVTRAFTDRIDFMVLRQLYKLGQSRSRRDYYDPIFPKSRRLCQEPSLMPWGWIRMRKGV</sequence>
<evidence type="ECO:0000256" key="2">
    <source>
        <dbReference type="ARBA" id="ARBA00006680"/>
    </source>
</evidence>
<comment type="similarity">
    <text evidence="2">Belongs to the CRISPR-associated Csm5 family.</text>
</comment>